<evidence type="ECO:0000313" key="2">
    <source>
        <dbReference type="EMBL" id="TNV71203.1"/>
    </source>
</evidence>
<sequence>MKNYSLKIFHHYHNNKNLLSLSSKPMRMLLCMTRHPLKPRKKRNPNLSPNSKREALQQGTLTPRRPICR</sequence>
<dbReference type="EMBL" id="RRYP01030307">
    <property type="protein sequence ID" value="TNV71203.1"/>
    <property type="molecule type" value="Genomic_DNA"/>
</dbReference>
<keyword evidence="3" id="KW-1185">Reference proteome</keyword>
<evidence type="ECO:0000256" key="1">
    <source>
        <dbReference type="SAM" id="MobiDB-lite"/>
    </source>
</evidence>
<gene>
    <name evidence="2" type="ORF">FGO68_gene8512</name>
</gene>
<dbReference type="Proteomes" id="UP000785679">
    <property type="component" value="Unassembled WGS sequence"/>
</dbReference>
<dbReference type="AlphaFoldDB" id="A0A8J8NAA9"/>
<evidence type="ECO:0000313" key="3">
    <source>
        <dbReference type="Proteomes" id="UP000785679"/>
    </source>
</evidence>
<feature type="region of interest" description="Disordered" evidence="1">
    <location>
        <begin position="36"/>
        <end position="69"/>
    </location>
</feature>
<name>A0A8J8NAA9_HALGN</name>
<organism evidence="2 3">
    <name type="scientific">Halteria grandinella</name>
    <dbReference type="NCBI Taxonomy" id="5974"/>
    <lineage>
        <taxon>Eukaryota</taxon>
        <taxon>Sar</taxon>
        <taxon>Alveolata</taxon>
        <taxon>Ciliophora</taxon>
        <taxon>Intramacronucleata</taxon>
        <taxon>Spirotrichea</taxon>
        <taxon>Stichotrichia</taxon>
        <taxon>Sporadotrichida</taxon>
        <taxon>Halteriidae</taxon>
        <taxon>Halteria</taxon>
    </lineage>
</organism>
<comment type="caution">
    <text evidence="2">The sequence shown here is derived from an EMBL/GenBank/DDBJ whole genome shotgun (WGS) entry which is preliminary data.</text>
</comment>
<protein>
    <submittedName>
        <fullName evidence="2">Uncharacterized protein</fullName>
    </submittedName>
</protein>
<reference evidence="2" key="1">
    <citation type="submission" date="2019-06" db="EMBL/GenBank/DDBJ databases">
        <authorList>
            <person name="Zheng W."/>
        </authorList>
    </citation>
    <scope>NUCLEOTIDE SEQUENCE</scope>
    <source>
        <strain evidence="2">QDHG01</strain>
    </source>
</reference>
<accession>A0A8J8NAA9</accession>
<proteinExistence type="predicted"/>